<dbReference type="RefSeq" id="WP_094305641.1">
    <property type="nucleotide sequence ID" value="NZ_NOWT01000025.1"/>
</dbReference>
<dbReference type="Proteomes" id="UP000215367">
    <property type="component" value="Unassembled WGS sequence"/>
</dbReference>
<evidence type="ECO:0000313" key="3">
    <source>
        <dbReference type="EMBL" id="OYD82085.1"/>
    </source>
</evidence>
<accession>A0A235HA79</accession>
<reference evidence="3 4" key="1">
    <citation type="submission" date="2017-07" db="EMBL/GenBank/DDBJ databases">
        <title>Whole genome sequence of Azospirillum brasilense 2A1, a potential biofertilizer strain.</title>
        <authorList>
            <person name="Fontana C.A."/>
            <person name="Toffoli L.M."/>
            <person name="Salazar S.M."/>
            <person name="Puglisi E."/>
            <person name="Pedraza R."/>
            <person name="Bassi D."/>
            <person name="Cocconcelli P.S."/>
        </authorList>
    </citation>
    <scope>NUCLEOTIDE SEQUENCE [LARGE SCALE GENOMIC DNA]</scope>
    <source>
        <strain evidence="3 4">2A1</strain>
        <plasmid evidence="3">unnamed</plasmid>
    </source>
</reference>
<evidence type="ECO:0000256" key="1">
    <source>
        <dbReference type="SAM" id="MobiDB-lite"/>
    </source>
</evidence>
<gene>
    <name evidence="3" type="ORF">CHT98_22145</name>
</gene>
<dbReference type="InterPro" id="IPR010406">
    <property type="entry name" value="DUF1003"/>
</dbReference>
<feature type="transmembrane region" description="Helical" evidence="2">
    <location>
        <begin position="100"/>
        <end position="120"/>
    </location>
</feature>
<keyword evidence="2" id="KW-1133">Transmembrane helix</keyword>
<comment type="caution">
    <text evidence="3">The sequence shown here is derived from an EMBL/GenBank/DDBJ whole genome shotgun (WGS) entry which is preliminary data.</text>
</comment>
<organism evidence="3 4">
    <name type="scientific">Azospirillum brasilense</name>
    <dbReference type="NCBI Taxonomy" id="192"/>
    <lineage>
        <taxon>Bacteria</taxon>
        <taxon>Pseudomonadati</taxon>
        <taxon>Pseudomonadota</taxon>
        <taxon>Alphaproteobacteria</taxon>
        <taxon>Rhodospirillales</taxon>
        <taxon>Azospirillaceae</taxon>
        <taxon>Azospirillum</taxon>
    </lineage>
</organism>
<feature type="transmembrane region" description="Helical" evidence="2">
    <location>
        <begin position="70"/>
        <end position="88"/>
    </location>
</feature>
<geneLocation type="plasmid" evidence="3">
    <name>unnamed</name>
</geneLocation>
<feature type="region of interest" description="Disordered" evidence="1">
    <location>
        <begin position="1"/>
        <end position="28"/>
    </location>
</feature>
<keyword evidence="2" id="KW-0472">Membrane</keyword>
<dbReference type="PANTHER" id="PTHR41386">
    <property type="entry name" value="INTEGRAL MEMBRANE PROTEIN-RELATED"/>
    <property type="match status" value="1"/>
</dbReference>
<keyword evidence="3" id="KW-0614">Plasmid</keyword>
<keyword evidence="2" id="KW-0812">Transmembrane</keyword>
<proteinExistence type="predicted"/>
<protein>
    <recommendedName>
        <fullName evidence="5">DUF1003 domain-containing protein</fullName>
    </recommendedName>
</protein>
<sequence>MNAQPSQHGRDRAETSASPPTYPPPSPGLSAVLERNIQALHQRREREEVEATAEERIADAITRFTGSMTFVYLHLAFFGFWIIANLGWVPGVPRWDPSFVVLAMIASVEAIFLSTFVLISQNRMSEVASKRADLDLQISLLAEHEITKLTALVSSIADHMGVKTDVDSDLDVIKQDVAPEAVLDQIEAKKSSKKPAD</sequence>
<evidence type="ECO:0000313" key="4">
    <source>
        <dbReference type="Proteomes" id="UP000215367"/>
    </source>
</evidence>
<dbReference type="PANTHER" id="PTHR41386:SF1">
    <property type="entry name" value="MEMBRANE PROTEIN"/>
    <property type="match status" value="1"/>
</dbReference>
<dbReference type="Pfam" id="PF06210">
    <property type="entry name" value="DUF1003"/>
    <property type="match status" value="1"/>
</dbReference>
<evidence type="ECO:0008006" key="5">
    <source>
        <dbReference type="Google" id="ProtNLM"/>
    </source>
</evidence>
<dbReference type="EMBL" id="NOWT01000025">
    <property type="protein sequence ID" value="OYD82085.1"/>
    <property type="molecule type" value="Genomic_DNA"/>
</dbReference>
<name>A0A235HA79_AZOBR</name>
<evidence type="ECO:0000256" key="2">
    <source>
        <dbReference type="SAM" id="Phobius"/>
    </source>
</evidence>
<dbReference type="AlphaFoldDB" id="A0A235HA79"/>